<organism evidence="2 3">
    <name type="scientific">Meripilus lineatus</name>
    <dbReference type="NCBI Taxonomy" id="2056292"/>
    <lineage>
        <taxon>Eukaryota</taxon>
        <taxon>Fungi</taxon>
        <taxon>Dikarya</taxon>
        <taxon>Basidiomycota</taxon>
        <taxon>Agaricomycotina</taxon>
        <taxon>Agaricomycetes</taxon>
        <taxon>Polyporales</taxon>
        <taxon>Meripilaceae</taxon>
        <taxon>Meripilus</taxon>
    </lineage>
</organism>
<sequence length="103" mass="11239">MFSMSASNWASPSPVHIPRQLGEPTLATAPFFTPPTQSANVDLSRANSATPIPWSLSQLSPASTHTISGQEAHRLIGDASHELLMESRNLVYIRTLDENQNLK</sequence>
<protein>
    <submittedName>
        <fullName evidence="2">Uncharacterized protein</fullName>
    </submittedName>
</protein>
<comment type="caution">
    <text evidence="2">The sequence shown here is derived from an EMBL/GenBank/DDBJ whole genome shotgun (WGS) entry which is preliminary data.</text>
</comment>
<evidence type="ECO:0000313" key="2">
    <source>
        <dbReference type="EMBL" id="KAJ3472993.1"/>
    </source>
</evidence>
<evidence type="ECO:0000256" key="1">
    <source>
        <dbReference type="SAM" id="MobiDB-lite"/>
    </source>
</evidence>
<gene>
    <name evidence="2" type="ORF">NLI96_g13174</name>
</gene>
<feature type="compositionally biased region" description="Low complexity" evidence="1">
    <location>
        <begin position="24"/>
        <end position="36"/>
    </location>
</feature>
<dbReference type="Proteomes" id="UP001212997">
    <property type="component" value="Unassembled WGS sequence"/>
</dbReference>
<dbReference type="AlphaFoldDB" id="A0AAD5UPW6"/>
<keyword evidence="3" id="KW-1185">Reference proteome</keyword>
<evidence type="ECO:0000313" key="3">
    <source>
        <dbReference type="Proteomes" id="UP001212997"/>
    </source>
</evidence>
<feature type="region of interest" description="Disordered" evidence="1">
    <location>
        <begin position="1"/>
        <end position="44"/>
    </location>
</feature>
<name>A0AAD5UPW6_9APHY</name>
<proteinExistence type="predicted"/>
<feature type="compositionally biased region" description="Polar residues" evidence="1">
    <location>
        <begin position="1"/>
        <end position="11"/>
    </location>
</feature>
<reference evidence="2" key="1">
    <citation type="submission" date="2022-07" db="EMBL/GenBank/DDBJ databases">
        <title>Genome Sequence of Physisporinus lineatus.</title>
        <authorList>
            <person name="Buettner E."/>
        </authorList>
    </citation>
    <scope>NUCLEOTIDE SEQUENCE</scope>
    <source>
        <strain evidence="2">VT162</strain>
    </source>
</reference>
<dbReference type="EMBL" id="JANAWD010001629">
    <property type="protein sequence ID" value="KAJ3472993.1"/>
    <property type="molecule type" value="Genomic_DNA"/>
</dbReference>
<accession>A0AAD5UPW6</accession>